<organism evidence="1">
    <name type="scientific">Anguilla anguilla</name>
    <name type="common">European freshwater eel</name>
    <name type="synonym">Muraena anguilla</name>
    <dbReference type="NCBI Taxonomy" id="7936"/>
    <lineage>
        <taxon>Eukaryota</taxon>
        <taxon>Metazoa</taxon>
        <taxon>Chordata</taxon>
        <taxon>Craniata</taxon>
        <taxon>Vertebrata</taxon>
        <taxon>Euteleostomi</taxon>
        <taxon>Actinopterygii</taxon>
        <taxon>Neopterygii</taxon>
        <taxon>Teleostei</taxon>
        <taxon>Anguilliformes</taxon>
        <taxon>Anguillidae</taxon>
        <taxon>Anguilla</taxon>
    </lineage>
</organism>
<reference evidence="1" key="2">
    <citation type="journal article" date="2015" name="Fish Shellfish Immunol.">
        <title>Early steps in the European eel (Anguilla anguilla)-Vibrio vulnificus interaction in the gills: Role of the RtxA13 toxin.</title>
        <authorList>
            <person name="Callol A."/>
            <person name="Pajuelo D."/>
            <person name="Ebbesson L."/>
            <person name="Teles M."/>
            <person name="MacKenzie S."/>
            <person name="Amaro C."/>
        </authorList>
    </citation>
    <scope>NUCLEOTIDE SEQUENCE</scope>
</reference>
<protein>
    <submittedName>
        <fullName evidence="1">Uncharacterized protein</fullName>
    </submittedName>
</protein>
<accession>A0A0E9V948</accession>
<proteinExistence type="predicted"/>
<reference evidence="1" key="1">
    <citation type="submission" date="2014-11" db="EMBL/GenBank/DDBJ databases">
        <authorList>
            <person name="Amaro Gonzalez C."/>
        </authorList>
    </citation>
    <scope>NUCLEOTIDE SEQUENCE</scope>
</reference>
<evidence type="ECO:0000313" key="1">
    <source>
        <dbReference type="EMBL" id="JAH74541.1"/>
    </source>
</evidence>
<dbReference type="EMBL" id="GBXM01039475">
    <property type="protein sequence ID" value="JAH69102.1"/>
    <property type="molecule type" value="Transcribed_RNA"/>
</dbReference>
<name>A0A0E9V948_ANGAN</name>
<sequence length="9" mass="1265">MCSNWYWYI</sequence>
<dbReference type="EMBL" id="GBXM01034036">
    <property type="protein sequence ID" value="JAH74541.1"/>
    <property type="molecule type" value="Transcribed_RNA"/>
</dbReference>